<dbReference type="Gene3D" id="3.30.450.40">
    <property type="match status" value="1"/>
</dbReference>
<dbReference type="PROSITE" id="PS51078">
    <property type="entry name" value="ICLR_ED"/>
    <property type="match status" value="1"/>
</dbReference>
<dbReference type="Proteomes" id="UP001165341">
    <property type="component" value="Unassembled WGS sequence"/>
</dbReference>
<dbReference type="PANTHER" id="PTHR30136">
    <property type="entry name" value="HELIX-TURN-HELIX TRANSCRIPTIONAL REGULATOR, ICLR FAMILY"/>
    <property type="match status" value="1"/>
</dbReference>
<dbReference type="InterPro" id="IPR036388">
    <property type="entry name" value="WH-like_DNA-bd_sf"/>
</dbReference>
<keyword evidence="1" id="KW-0805">Transcription regulation</keyword>
<evidence type="ECO:0000313" key="7">
    <source>
        <dbReference type="EMBL" id="MCI4656810.1"/>
    </source>
</evidence>
<organism evidence="7 8">
    <name type="scientific">Cryobacterium zhongshanensis</name>
    <dbReference type="NCBI Taxonomy" id="2928153"/>
    <lineage>
        <taxon>Bacteria</taxon>
        <taxon>Bacillati</taxon>
        <taxon>Actinomycetota</taxon>
        <taxon>Actinomycetes</taxon>
        <taxon>Micrococcales</taxon>
        <taxon>Microbacteriaceae</taxon>
        <taxon>Cryobacterium</taxon>
    </lineage>
</organism>
<accession>A0AA41UEA0</accession>
<dbReference type="AlphaFoldDB" id="A0AA41UEA0"/>
<dbReference type="GO" id="GO:0003700">
    <property type="term" value="F:DNA-binding transcription factor activity"/>
    <property type="evidence" value="ECO:0007669"/>
    <property type="project" value="TreeGrafter"/>
</dbReference>
<feature type="region of interest" description="Disordered" evidence="4">
    <location>
        <begin position="1"/>
        <end position="24"/>
    </location>
</feature>
<evidence type="ECO:0000259" key="5">
    <source>
        <dbReference type="PROSITE" id="PS51077"/>
    </source>
</evidence>
<dbReference type="GO" id="GO:0003677">
    <property type="term" value="F:DNA binding"/>
    <property type="evidence" value="ECO:0007669"/>
    <property type="project" value="UniProtKB-KW"/>
</dbReference>
<name>A0AA41UEA0_9MICO</name>
<dbReference type="RefSeq" id="WP_243010875.1">
    <property type="nucleotide sequence ID" value="NZ_JALGAR010000001.1"/>
</dbReference>
<dbReference type="EMBL" id="JALGAR010000001">
    <property type="protein sequence ID" value="MCI4656810.1"/>
    <property type="molecule type" value="Genomic_DNA"/>
</dbReference>
<evidence type="ECO:0000256" key="4">
    <source>
        <dbReference type="SAM" id="MobiDB-lite"/>
    </source>
</evidence>
<keyword evidence="3" id="KW-0804">Transcription</keyword>
<dbReference type="Pfam" id="PF01614">
    <property type="entry name" value="IclR_C"/>
    <property type="match status" value="1"/>
</dbReference>
<dbReference type="InterPro" id="IPR005471">
    <property type="entry name" value="Tscrpt_reg_IclR_N"/>
</dbReference>
<dbReference type="SUPFAM" id="SSF46785">
    <property type="entry name" value="Winged helix' DNA-binding domain"/>
    <property type="match status" value="1"/>
</dbReference>
<feature type="domain" description="IclR-ED" evidence="6">
    <location>
        <begin position="101"/>
        <end position="284"/>
    </location>
</feature>
<evidence type="ECO:0000313" key="8">
    <source>
        <dbReference type="Proteomes" id="UP001165341"/>
    </source>
</evidence>
<dbReference type="Gene3D" id="1.10.10.10">
    <property type="entry name" value="Winged helix-like DNA-binding domain superfamily/Winged helix DNA-binding domain"/>
    <property type="match status" value="1"/>
</dbReference>
<dbReference type="Pfam" id="PF09339">
    <property type="entry name" value="HTH_IclR"/>
    <property type="match status" value="1"/>
</dbReference>
<evidence type="ECO:0000256" key="2">
    <source>
        <dbReference type="ARBA" id="ARBA00023125"/>
    </source>
</evidence>
<dbReference type="InterPro" id="IPR029016">
    <property type="entry name" value="GAF-like_dom_sf"/>
</dbReference>
<dbReference type="SMART" id="SM00346">
    <property type="entry name" value="HTH_ICLR"/>
    <property type="match status" value="1"/>
</dbReference>
<evidence type="ECO:0000256" key="1">
    <source>
        <dbReference type="ARBA" id="ARBA00023015"/>
    </source>
</evidence>
<evidence type="ECO:0000256" key="3">
    <source>
        <dbReference type="ARBA" id="ARBA00023163"/>
    </source>
</evidence>
<dbReference type="GO" id="GO:0045892">
    <property type="term" value="P:negative regulation of DNA-templated transcription"/>
    <property type="evidence" value="ECO:0007669"/>
    <property type="project" value="TreeGrafter"/>
</dbReference>
<proteinExistence type="predicted"/>
<sequence length="289" mass="31540">MKTTDALPLSQPPSPRTLAQPPRAANVTALPAPPALSGVASIQKTLAILEIVAERGGATAKEVSASLGYPLPTVYRLMQTLVQSDYLVHIRRERKFELGYKLHRLGVSLHRQIGVPAEVRTEIARLHRHARAAAYFAAYRGADVVVTYIVDSPAAPRLTPLSFGFHEAAHATAFGKIMLTGMSGEQRDQYLDEHGLPRLTPATITDRGELERQLETISRSQVAWEHEEFVPGMTCAAVGVRNSAGLLVGSVAISARADTIASRERDLERMLRETAAGLSRYFRSGSVRR</sequence>
<dbReference type="PROSITE" id="PS51077">
    <property type="entry name" value="HTH_ICLR"/>
    <property type="match status" value="1"/>
</dbReference>
<keyword evidence="2" id="KW-0238">DNA-binding</keyword>
<evidence type="ECO:0000259" key="6">
    <source>
        <dbReference type="PROSITE" id="PS51078"/>
    </source>
</evidence>
<reference evidence="7" key="1">
    <citation type="submission" date="2022-03" db="EMBL/GenBank/DDBJ databases">
        <title>Cryobacterium sp. nov. strain ZS14-85, isolated from Antarctic soil.</title>
        <authorList>
            <person name="Li J."/>
            <person name="Niu G."/>
        </authorList>
    </citation>
    <scope>NUCLEOTIDE SEQUENCE</scope>
    <source>
        <strain evidence="7">ZS14-85</strain>
    </source>
</reference>
<keyword evidence="8" id="KW-1185">Reference proteome</keyword>
<feature type="domain" description="HTH iclR-type" evidence="5">
    <location>
        <begin position="39"/>
        <end position="100"/>
    </location>
</feature>
<protein>
    <submittedName>
        <fullName evidence="7">IclR family transcriptional regulator</fullName>
    </submittedName>
</protein>
<gene>
    <name evidence="7" type="ORF">MQH31_03145</name>
</gene>
<dbReference type="PANTHER" id="PTHR30136:SF24">
    <property type="entry name" value="HTH-TYPE TRANSCRIPTIONAL REPRESSOR ALLR"/>
    <property type="match status" value="1"/>
</dbReference>
<dbReference type="InterPro" id="IPR036390">
    <property type="entry name" value="WH_DNA-bd_sf"/>
</dbReference>
<dbReference type="InterPro" id="IPR014757">
    <property type="entry name" value="Tscrpt_reg_IclR_C"/>
</dbReference>
<comment type="caution">
    <text evidence="7">The sequence shown here is derived from an EMBL/GenBank/DDBJ whole genome shotgun (WGS) entry which is preliminary data.</text>
</comment>
<dbReference type="InterPro" id="IPR050707">
    <property type="entry name" value="HTH_MetabolicPath_Reg"/>
</dbReference>
<dbReference type="SUPFAM" id="SSF55781">
    <property type="entry name" value="GAF domain-like"/>
    <property type="match status" value="1"/>
</dbReference>